<dbReference type="InterPro" id="IPR045864">
    <property type="entry name" value="aa-tRNA-synth_II/BPL/LPL"/>
</dbReference>
<feature type="binding site" evidence="7">
    <location>
        <position position="221"/>
    </location>
    <ligand>
        <name>L-aspartate</name>
        <dbReference type="ChEBI" id="CHEBI:29991"/>
    </ligand>
</feature>
<keyword evidence="4 7" id="KW-0067">ATP-binding</keyword>
<keyword evidence="6 7" id="KW-0030">Aminoacyl-tRNA synthetase</keyword>
<dbReference type="EMBL" id="JABFDN010000001">
    <property type="protein sequence ID" value="NPU64247.1"/>
    <property type="molecule type" value="Genomic_DNA"/>
</dbReference>
<dbReference type="RefSeq" id="WP_172109313.1">
    <property type="nucleotide sequence ID" value="NZ_JABFDN010000001.1"/>
</dbReference>
<protein>
    <recommendedName>
        <fullName evidence="7">Aspartate--tRNA(Asp/Asn) ligase</fullName>
        <ecNumber evidence="7">6.1.1.23</ecNumber>
    </recommendedName>
    <alternativeName>
        <fullName evidence="7">Aspartyl-tRNA synthetase</fullName>
        <shortName evidence="7">AspRS</shortName>
    </alternativeName>
    <alternativeName>
        <fullName evidence="7">Non-discriminating aspartyl-tRNA synthetase</fullName>
        <shortName evidence="7">ND-AspRS</shortName>
    </alternativeName>
</protein>
<dbReference type="InterPro" id="IPR004364">
    <property type="entry name" value="Aa-tRNA-synt_II"/>
</dbReference>
<dbReference type="Pfam" id="PF00152">
    <property type="entry name" value="tRNA-synt_2"/>
    <property type="match status" value="1"/>
</dbReference>
<evidence type="ECO:0000256" key="1">
    <source>
        <dbReference type="ARBA" id="ARBA00006303"/>
    </source>
</evidence>
<keyword evidence="10" id="KW-1185">Reference proteome</keyword>
<comment type="subcellular location">
    <subcellularLocation>
        <location evidence="7">Cytoplasm</location>
    </subcellularLocation>
</comment>
<gene>
    <name evidence="7 9" type="primary">aspS</name>
    <name evidence="9" type="ORF">HL667_04490</name>
</gene>
<dbReference type="InterPro" id="IPR047089">
    <property type="entry name" value="Asp-tRNA-ligase_1_N"/>
</dbReference>
<dbReference type="GO" id="GO:0004815">
    <property type="term" value="F:aspartate-tRNA ligase activity"/>
    <property type="evidence" value="ECO:0007669"/>
    <property type="project" value="UniProtKB-EC"/>
</dbReference>
<dbReference type="InterPro" id="IPR002312">
    <property type="entry name" value="Asp/Asn-tRNA-synth_IIb"/>
</dbReference>
<dbReference type="SUPFAM" id="SSF50249">
    <property type="entry name" value="Nucleic acid-binding proteins"/>
    <property type="match status" value="1"/>
</dbReference>
<keyword evidence="7" id="KW-0963">Cytoplasm</keyword>
<dbReference type="PANTHER" id="PTHR22594">
    <property type="entry name" value="ASPARTYL/LYSYL-TRNA SYNTHETASE"/>
    <property type="match status" value="1"/>
</dbReference>
<dbReference type="HAMAP" id="MF_00044">
    <property type="entry name" value="Asp_tRNA_synth_type1"/>
    <property type="match status" value="1"/>
</dbReference>
<dbReference type="SUPFAM" id="SSF55681">
    <property type="entry name" value="Class II aaRS and biotin synthetases"/>
    <property type="match status" value="1"/>
</dbReference>
<feature type="binding site" evidence="7">
    <location>
        <position position="450"/>
    </location>
    <ligand>
        <name>L-aspartate</name>
        <dbReference type="ChEBI" id="CHEBI:29991"/>
    </ligand>
</feature>
<dbReference type="NCBIfam" id="TIGR00459">
    <property type="entry name" value="aspS_bact"/>
    <property type="match status" value="1"/>
</dbReference>
<dbReference type="EC" id="6.1.1.23" evidence="7"/>
<keyword evidence="3 7" id="KW-0547">Nucleotide-binding</keyword>
<dbReference type="InterPro" id="IPR047090">
    <property type="entry name" value="AspRS_core"/>
</dbReference>
<sequence length="590" mass="66494">MHRYRTHTCGALRDSNIGETVRLSGWCHRIRDHGGVLFVDLRDHYGITQCVVDPDSKAFGLAEKLRSEWVVRMEGKVRHRPEGTENAELPTGQVELYVADIEVLGPAAELPLPVFGEQDYPEDIRLKYRFLDLRRDRLHQNIMTRGAIIDSMRRRMKEQGFFEFQTPILTASSPEGARDFLVPSRIHPGKFYALPQAPQQYKQLLMMSGFDRYFQIAPCFRDEDPRADRLPGEFYQLDVEMSFVEQEDVFAALEPVITGVFEEFAKGKPVTKGWPRIPFAEALRKYGTDKPDLRNPLEMQDVSEHFRGSGFKVFARMLEDPKNQVWAIPAPGGGSRAFCDRMNSWAQGEGQPGLGYIMWREGGEGAGPLANNIGPERTAAIRSQLGTKEGDAAFFVAGDPDKFWKFAGLARTKVGEELNLIDKDRFALAWIVDFPMYEYNEDDKKVDFSHNPFSMPQGGLEALQTKDPLTIKAFQYDIACNGYEIASGGIRNHKPEAMVKAFEIAGYGEQEVVDRFGGMYRAFQYGAPPHGGMAAGVDRIVMLLCGTTNLREISLFPMNQQAMDLLMGAPSEATTKQLRELHIKTNLPAK</sequence>
<dbReference type="PANTHER" id="PTHR22594:SF5">
    <property type="entry name" value="ASPARTATE--TRNA LIGASE, MITOCHONDRIAL"/>
    <property type="match status" value="1"/>
</dbReference>
<evidence type="ECO:0000256" key="5">
    <source>
        <dbReference type="ARBA" id="ARBA00022917"/>
    </source>
</evidence>
<dbReference type="InterPro" id="IPR012340">
    <property type="entry name" value="NA-bd_OB-fold"/>
</dbReference>
<comment type="caution">
    <text evidence="9">The sequence shown here is derived from an EMBL/GenBank/DDBJ whole genome shotgun (WGS) entry which is preliminary data.</text>
</comment>
<proteinExistence type="inferred from homology"/>
<dbReference type="InterPro" id="IPR004524">
    <property type="entry name" value="Asp-tRNA-ligase_1"/>
</dbReference>
<dbReference type="PROSITE" id="PS50862">
    <property type="entry name" value="AA_TRNA_LIGASE_II"/>
    <property type="match status" value="1"/>
</dbReference>
<evidence type="ECO:0000256" key="4">
    <source>
        <dbReference type="ARBA" id="ARBA00022840"/>
    </source>
</evidence>
<feature type="site" description="Important for tRNA non-discrimination" evidence="7">
    <location>
        <position position="83"/>
    </location>
</feature>
<dbReference type="InterPro" id="IPR006195">
    <property type="entry name" value="aa-tRNA-synth_II"/>
</dbReference>
<feature type="binding site" evidence="7">
    <location>
        <position position="484"/>
    </location>
    <ligand>
        <name>ATP</name>
        <dbReference type="ChEBI" id="CHEBI:30616"/>
    </ligand>
</feature>
<dbReference type="Proteomes" id="UP000886476">
    <property type="component" value="Unassembled WGS sequence"/>
</dbReference>
<dbReference type="CDD" id="cd04317">
    <property type="entry name" value="EcAspRS_like_N"/>
    <property type="match status" value="1"/>
</dbReference>
<feature type="region of interest" description="Aspartate" evidence="7">
    <location>
        <begin position="199"/>
        <end position="202"/>
    </location>
</feature>
<comment type="function">
    <text evidence="7">Aspartyl-tRNA synthetase with relaxed tRNA specificity since it is able to aspartylate not only its cognate tRNA(Asp) but also tRNA(Asn). Reaction proceeds in two steps: L-aspartate is first activated by ATP to form Asp-AMP and then transferred to the acceptor end of tRNA(Asp/Asn).</text>
</comment>
<keyword evidence="5 7" id="KW-0648">Protein biosynthesis</keyword>
<dbReference type="PRINTS" id="PR01042">
    <property type="entry name" value="TRNASYNTHASP"/>
</dbReference>
<dbReference type="CDD" id="cd00777">
    <property type="entry name" value="AspRS_core"/>
    <property type="match status" value="1"/>
</dbReference>
<dbReference type="Gene3D" id="3.30.1360.30">
    <property type="entry name" value="GAD-like domain"/>
    <property type="match status" value="1"/>
</dbReference>
<dbReference type="Pfam" id="PF01336">
    <property type="entry name" value="tRNA_anti-codon"/>
    <property type="match status" value="1"/>
</dbReference>
<evidence type="ECO:0000256" key="6">
    <source>
        <dbReference type="ARBA" id="ARBA00023146"/>
    </source>
</evidence>
<evidence type="ECO:0000313" key="10">
    <source>
        <dbReference type="Proteomes" id="UP000886476"/>
    </source>
</evidence>
<dbReference type="InterPro" id="IPR004365">
    <property type="entry name" value="NA-bd_OB_tRNA"/>
</dbReference>
<comment type="similarity">
    <text evidence="1 7">Belongs to the class-II aminoacyl-tRNA synthetase family. Type 1 subfamily.</text>
</comment>
<dbReference type="Gene3D" id="3.30.930.10">
    <property type="entry name" value="Bira Bifunctional Protein, Domain 2"/>
    <property type="match status" value="1"/>
</dbReference>
<evidence type="ECO:0000256" key="7">
    <source>
        <dbReference type="HAMAP-Rule" id="MF_00044"/>
    </source>
</evidence>
<feature type="binding site" evidence="7">
    <location>
        <begin position="536"/>
        <end position="539"/>
    </location>
    <ligand>
        <name>ATP</name>
        <dbReference type="ChEBI" id="CHEBI:30616"/>
    </ligand>
</feature>
<dbReference type="NCBIfam" id="NF001750">
    <property type="entry name" value="PRK00476.1"/>
    <property type="match status" value="1"/>
</dbReference>
<evidence type="ECO:0000313" key="9">
    <source>
        <dbReference type="EMBL" id="NPU64247.1"/>
    </source>
</evidence>
<dbReference type="InterPro" id="IPR004115">
    <property type="entry name" value="GAD-like_sf"/>
</dbReference>
<comment type="subunit">
    <text evidence="7">Homodimer.</text>
</comment>
<evidence type="ECO:0000259" key="8">
    <source>
        <dbReference type="PROSITE" id="PS50862"/>
    </source>
</evidence>
<keyword evidence="2 7" id="KW-0436">Ligase</keyword>
<feature type="domain" description="Aminoacyl-transfer RNA synthetases class-II family profile" evidence="8">
    <location>
        <begin position="148"/>
        <end position="557"/>
    </location>
</feature>
<evidence type="ECO:0000256" key="2">
    <source>
        <dbReference type="ARBA" id="ARBA00022598"/>
    </source>
</evidence>
<dbReference type="SUPFAM" id="SSF55261">
    <property type="entry name" value="GAD domain-like"/>
    <property type="match status" value="1"/>
</dbReference>
<comment type="catalytic activity">
    <reaction evidence="7">
        <text>tRNA(Asx) + L-aspartate + ATP = L-aspartyl-tRNA(Asx) + AMP + diphosphate</text>
        <dbReference type="Rhea" id="RHEA:18349"/>
        <dbReference type="Rhea" id="RHEA-COMP:9710"/>
        <dbReference type="Rhea" id="RHEA-COMP:9711"/>
        <dbReference type="ChEBI" id="CHEBI:29991"/>
        <dbReference type="ChEBI" id="CHEBI:30616"/>
        <dbReference type="ChEBI" id="CHEBI:33019"/>
        <dbReference type="ChEBI" id="CHEBI:78442"/>
        <dbReference type="ChEBI" id="CHEBI:78516"/>
        <dbReference type="ChEBI" id="CHEBI:456215"/>
        <dbReference type="EC" id="6.1.1.23"/>
    </reaction>
</comment>
<name>A0ABX2C7K9_9BRAD</name>
<dbReference type="Gene3D" id="2.40.50.140">
    <property type="entry name" value="Nucleic acid-binding proteins"/>
    <property type="match status" value="1"/>
</dbReference>
<feature type="binding site" evidence="7">
    <location>
        <position position="491"/>
    </location>
    <ligand>
        <name>L-aspartate</name>
        <dbReference type="ChEBI" id="CHEBI:29991"/>
    </ligand>
</feature>
<reference evidence="9" key="1">
    <citation type="submission" date="2020-05" db="EMBL/GenBank/DDBJ databases">
        <title>Nod-independent and nitrogen-fixing Bradyrhizobium aeschynomene sp. nov. isolated from nodules of Aeschynomene indica.</title>
        <authorList>
            <person name="Zhang Z."/>
        </authorList>
    </citation>
    <scope>NUCLEOTIDE SEQUENCE</scope>
    <source>
        <strain evidence="9">83012</strain>
    </source>
</reference>
<evidence type="ECO:0000256" key="3">
    <source>
        <dbReference type="ARBA" id="ARBA00022741"/>
    </source>
</evidence>
<dbReference type="InterPro" id="IPR029351">
    <property type="entry name" value="GAD_dom"/>
</dbReference>
<feature type="binding site" evidence="7">
    <location>
        <position position="175"/>
    </location>
    <ligand>
        <name>L-aspartate</name>
        <dbReference type="ChEBI" id="CHEBI:29991"/>
    </ligand>
</feature>
<dbReference type="Pfam" id="PF02938">
    <property type="entry name" value="GAD"/>
    <property type="match status" value="1"/>
</dbReference>
<feature type="site" description="Important for tRNA non-discrimination" evidence="7">
    <location>
        <position position="33"/>
    </location>
</feature>
<feature type="binding site" evidence="7">
    <location>
        <begin position="221"/>
        <end position="223"/>
    </location>
    <ligand>
        <name>ATP</name>
        <dbReference type="ChEBI" id="CHEBI:30616"/>
    </ligand>
</feature>
<comment type="caution">
    <text evidence="7">Lacks conserved residue(s) required for the propagation of feature annotation.</text>
</comment>
<accession>A0ABX2C7K9</accession>
<organism evidence="9 10">
    <name type="scientific">Bradyrhizobium aeschynomenes</name>
    <dbReference type="NCBI Taxonomy" id="2734909"/>
    <lineage>
        <taxon>Bacteria</taxon>
        <taxon>Pseudomonadati</taxon>
        <taxon>Pseudomonadota</taxon>
        <taxon>Alphaproteobacteria</taxon>
        <taxon>Hyphomicrobiales</taxon>
        <taxon>Nitrobacteraceae</taxon>
        <taxon>Bradyrhizobium</taxon>
    </lineage>
</organism>